<dbReference type="Proteomes" id="UP001396334">
    <property type="component" value="Unassembled WGS sequence"/>
</dbReference>
<keyword evidence="2" id="KW-1185">Reference proteome</keyword>
<proteinExistence type="predicted"/>
<gene>
    <name evidence="1" type="ORF">V6N11_043635</name>
</gene>
<dbReference type="EMBL" id="JBBPBN010000023">
    <property type="protein sequence ID" value="KAK9010766.1"/>
    <property type="molecule type" value="Genomic_DNA"/>
</dbReference>
<accession>A0ABR2RCU2</accession>
<protein>
    <submittedName>
        <fullName evidence="1">Uncharacterized protein</fullName>
    </submittedName>
</protein>
<reference evidence="1 2" key="1">
    <citation type="journal article" date="2024" name="G3 (Bethesda)">
        <title>Genome assembly of Hibiscus sabdariffa L. provides insights into metabolisms of medicinal natural products.</title>
        <authorList>
            <person name="Kim T."/>
        </authorList>
    </citation>
    <scope>NUCLEOTIDE SEQUENCE [LARGE SCALE GENOMIC DNA]</scope>
    <source>
        <strain evidence="1">TK-2024</strain>
        <tissue evidence="1">Old leaves</tissue>
    </source>
</reference>
<name>A0ABR2RCU2_9ROSI</name>
<organism evidence="1 2">
    <name type="scientific">Hibiscus sabdariffa</name>
    <name type="common">roselle</name>
    <dbReference type="NCBI Taxonomy" id="183260"/>
    <lineage>
        <taxon>Eukaryota</taxon>
        <taxon>Viridiplantae</taxon>
        <taxon>Streptophyta</taxon>
        <taxon>Embryophyta</taxon>
        <taxon>Tracheophyta</taxon>
        <taxon>Spermatophyta</taxon>
        <taxon>Magnoliopsida</taxon>
        <taxon>eudicotyledons</taxon>
        <taxon>Gunneridae</taxon>
        <taxon>Pentapetalae</taxon>
        <taxon>rosids</taxon>
        <taxon>malvids</taxon>
        <taxon>Malvales</taxon>
        <taxon>Malvaceae</taxon>
        <taxon>Malvoideae</taxon>
        <taxon>Hibiscus</taxon>
    </lineage>
</organism>
<sequence length="119" mass="12048">MRSAANRQWLRSTQGVDIELTLITMVAEPIAPLTTGIAVEIPDGINWRREEAEGVAGMAGMSDQTRQLTAGSVEVEVAGAASLAANVASFSASLAANAASFSASLAAIAASLSVSRATA</sequence>
<evidence type="ECO:0000313" key="1">
    <source>
        <dbReference type="EMBL" id="KAK9010766.1"/>
    </source>
</evidence>
<evidence type="ECO:0000313" key="2">
    <source>
        <dbReference type="Proteomes" id="UP001396334"/>
    </source>
</evidence>
<comment type="caution">
    <text evidence="1">The sequence shown here is derived from an EMBL/GenBank/DDBJ whole genome shotgun (WGS) entry which is preliminary data.</text>
</comment>